<proteinExistence type="inferred from homology"/>
<dbReference type="InterPro" id="IPR000914">
    <property type="entry name" value="SBP_5_dom"/>
</dbReference>
<dbReference type="InterPro" id="IPR039424">
    <property type="entry name" value="SBP_5"/>
</dbReference>
<evidence type="ECO:0000256" key="1">
    <source>
        <dbReference type="ARBA" id="ARBA00005695"/>
    </source>
</evidence>
<dbReference type="EMBL" id="JACQAY010000317">
    <property type="protein sequence ID" value="MBI3540494.1"/>
    <property type="molecule type" value="Genomic_DNA"/>
</dbReference>
<evidence type="ECO:0000256" key="2">
    <source>
        <dbReference type="ARBA" id="ARBA00022448"/>
    </source>
</evidence>
<name>A0A9D6LD32_UNCEI</name>
<comment type="similarity">
    <text evidence="1">Belongs to the bacterial solute-binding protein 5 family.</text>
</comment>
<feature type="chain" id="PRO_5038781477" evidence="4">
    <location>
        <begin position="27"/>
        <end position="608"/>
    </location>
</feature>
<feature type="signal peptide" evidence="4">
    <location>
        <begin position="1"/>
        <end position="26"/>
    </location>
</feature>
<dbReference type="PANTHER" id="PTHR30290">
    <property type="entry name" value="PERIPLASMIC BINDING COMPONENT OF ABC TRANSPORTER"/>
    <property type="match status" value="1"/>
</dbReference>
<evidence type="ECO:0000256" key="4">
    <source>
        <dbReference type="SAM" id="SignalP"/>
    </source>
</evidence>
<accession>A0A9D6LD32</accession>
<feature type="domain" description="Solute-binding protein family 5" evidence="5">
    <location>
        <begin position="104"/>
        <end position="511"/>
    </location>
</feature>
<dbReference type="Gene3D" id="3.10.105.10">
    <property type="entry name" value="Dipeptide-binding Protein, Domain 3"/>
    <property type="match status" value="1"/>
</dbReference>
<evidence type="ECO:0000313" key="6">
    <source>
        <dbReference type="EMBL" id="MBI3540494.1"/>
    </source>
</evidence>
<dbReference type="GO" id="GO:0015833">
    <property type="term" value="P:peptide transport"/>
    <property type="evidence" value="ECO:0007669"/>
    <property type="project" value="TreeGrafter"/>
</dbReference>
<sequence>MSSRVRWTVLTALAGALLAGTWGCGAGTGASGSAYQDPHALPADTLTMPMDEVGTYGGRFVMAETAPPRTFNSAMANESSSYDVTDGRLYTTLVDYDNASQRSVPGLARAWEISPDGLTSTWHLRRGAAFTDGHPITSADVLFSFEIYMDDTLHVALYDFLKVKGRKLEVSAPDSYTVVIKVSAPYAMLEDVVSSVYIHPKHVLEPYYRSGRLASAYSVSTPPESLVTSGPWKLKQYVPNEKTVLTRNPYWYGVDAHGHRLPYLDELVFLIVPDQNTAALKFDAGEVDALDDVKPENYARYEKGQKAGNFTFYDLGPALNTNFFWFNLNRVREAKPGKKIGQPYVDATHYAWFSNRDFRRAVSKAIDRDAMIKSVFYGFAVKNWSTLTAGNKVWYTPDVHHDDYDLEGAKKLIAGLGWKDTNGDGYVEDAQGHTVAFTIKTNSSNLMRVGMCNFIKDDLKKIGIRVDSTPLDFNSLITNLRSDFQYEALLLGLQSAVPPDPGMGQNVWRSTGLTHYWNVKQPKPETPAEARVDSLVAANVGTLDMSERHRTWTAMQNTINDECFVMWLPTLVYKTPIRNRFGNVHPTVIPHRIIWNIDRVFVKSKARA</sequence>
<dbReference type="SUPFAM" id="SSF53850">
    <property type="entry name" value="Periplasmic binding protein-like II"/>
    <property type="match status" value="1"/>
</dbReference>
<dbReference type="AlphaFoldDB" id="A0A9D6LD32"/>
<dbReference type="Pfam" id="PF00496">
    <property type="entry name" value="SBP_bac_5"/>
    <property type="match status" value="1"/>
</dbReference>
<dbReference type="CDD" id="cd08500">
    <property type="entry name" value="PBP2_NikA_DppA_OppA_like_4"/>
    <property type="match status" value="1"/>
</dbReference>
<organism evidence="6 7">
    <name type="scientific">Eiseniibacteriota bacterium</name>
    <dbReference type="NCBI Taxonomy" id="2212470"/>
    <lineage>
        <taxon>Bacteria</taxon>
        <taxon>Candidatus Eiseniibacteriota</taxon>
    </lineage>
</organism>
<dbReference type="PIRSF" id="PIRSF002741">
    <property type="entry name" value="MppA"/>
    <property type="match status" value="1"/>
</dbReference>
<keyword evidence="2" id="KW-0813">Transport</keyword>
<dbReference type="Proteomes" id="UP000807850">
    <property type="component" value="Unassembled WGS sequence"/>
</dbReference>
<keyword evidence="3 4" id="KW-0732">Signal</keyword>
<dbReference type="Gene3D" id="3.40.190.10">
    <property type="entry name" value="Periplasmic binding protein-like II"/>
    <property type="match status" value="1"/>
</dbReference>
<evidence type="ECO:0000259" key="5">
    <source>
        <dbReference type="Pfam" id="PF00496"/>
    </source>
</evidence>
<evidence type="ECO:0000313" key="7">
    <source>
        <dbReference type="Proteomes" id="UP000807850"/>
    </source>
</evidence>
<reference evidence="6" key="1">
    <citation type="submission" date="2020-07" db="EMBL/GenBank/DDBJ databases">
        <title>Huge and variable diversity of episymbiotic CPR bacteria and DPANN archaea in groundwater ecosystems.</title>
        <authorList>
            <person name="He C.Y."/>
            <person name="Keren R."/>
            <person name="Whittaker M."/>
            <person name="Farag I.F."/>
            <person name="Doudna J."/>
            <person name="Cate J.H.D."/>
            <person name="Banfield J.F."/>
        </authorList>
    </citation>
    <scope>NUCLEOTIDE SEQUENCE</scope>
    <source>
        <strain evidence="6">NC_groundwater_928_Pr1_S-0.2um_72_17</strain>
    </source>
</reference>
<dbReference type="PANTHER" id="PTHR30290:SF9">
    <property type="entry name" value="OLIGOPEPTIDE-BINDING PROTEIN APPA"/>
    <property type="match status" value="1"/>
</dbReference>
<dbReference type="GO" id="GO:1904680">
    <property type="term" value="F:peptide transmembrane transporter activity"/>
    <property type="evidence" value="ECO:0007669"/>
    <property type="project" value="TreeGrafter"/>
</dbReference>
<gene>
    <name evidence="6" type="ORF">HY076_09500</name>
</gene>
<dbReference type="GO" id="GO:0042597">
    <property type="term" value="C:periplasmic space"/>
    <property type="evidence" value="ECO:0007669"/>
    <property type="project" value="UniProtKB-ARBA"/>
</dbReference>
<dbReference type="InterPro" id="IPR030678">
    <property type="entry name" value="Peptide/Ni-bd"/>
</dbReference>
<protein>
    <submittedName>
        <fullName evidence="6">ABC transporter substrate-binding protein</fullName>
    </submittedName>
</protein>
<evidence type="ECO:0000256" key="3">
    <source>
        <dbReference type="ARBA" id="ARBA00022729"/>
    </source>
</evidence>
<dbReference type="GO" id="GO:0043190">
    <property type="term" value="C:ATP-binding cassette (ABC) transporter complex"/>
    <property type="evidence" value="ECO:0007669"/>
    <property type="project" value="InterPro"/>
</dbReference>
<comment type="caution">
    <text evidence="6">The sequence shown here is derived from an EMBL/GenBank/DDBJ whole genome shotgun (WGS) entry which is preliminary data.</text>
</comment>